<dbReference type="Gene3D" id="3.40.1350.10">
    <property type="match status" value="1"/>
</dbReference>
<dbReference type="InterPro" id="IPR011856">
    <property type="entry name" value="tRNA_endonuc-like_dom_sf"/>
</dbReference>
<dbReference type="InterPro" id="IPR029063">
    <property type="entry name" value="SAM-dependent_MTases_sf"/>
</dbReference>
<dbReference type="Gene3D" id="3.40.50.150">
    <property type="entry name" value="Vaccinia Virus protein VP39"/>
    <property type="match status" value="1"/>
</dbReference>
<dbReference type="Pfam" id="PF22722">
    <property type="entry name" value="NA-iREase1"/>
    <property type="match status" value="1"/>
</dbReference>
<sequence>MRGLLGENFRIEIIWQRTGAKGLATTRRPTNHDALLAHGKTDVATWNDSAVFTPYDENALDDKASSKYRHRDSDGRLYRLDNLINPNHDRPNLTYEFMGVTKVWRWTRERMEQAAAYGLIYQSKPGMVPQLKRYLDAQRGARSATDAAQKLGRRWVGIDITYLSIDLIDKRLRHSFGEAVAETYEIVGIPRDIGGARALFKRNQFEFERWAVSMVDGQPNEKQVGDRGIDGVIRYPLDGKGNTGRILVSVKGGGQINPSMVRDLVGTVQSQKADMGVLITMDSKTPGMVEAANHSGSFRAVAQGRDYPVVQIITVDPDQLTLGV</sequence>
<dbReference type="EMBL" id="CAFBPU010000085">
    <property type="protein sequence ID" value="CAB5040803.1"/>
    <property type="molecule type" value="Genomic_DNA"/>
</dbReference>
<dbReference type="InterPro" id="IPR054557">
    <property type="entry name" value="NA-iREase1_dom"/>
</dbReference>
<dbReference type="GO" id="GO:0003676">
    <property type="term" value="F:nucleic acid binding"/>
    <property type="evidence" value="ECO:0007669"/>
    <property type="project" value="InterPro"/>
</dbReference>
<dbReference type="AlphaFoldDB" id="A0A6J7SIB6"/>
<gene>
    <name evidence="2" type="ORF">UFOPK4150_02391</name>
</gene>
<name>A0A6J7SIB6_9ZZZZ</name>
<proteinExistence type="predicted"/>
<dbReference type="SUPFAM" id="SSF53335">
    <property type="entry name" value="S-adenosyl-L-methionine-dependent methyltransferases"/>
    <property type="match status" value="1"/>
</dbReference>
<protein>
    <submittedName>
        <fullName evidence="2">Unannotated protein</fullName>
    </submittedName>
</protein>
<organism evidence="2">
    <name type="scientific">freshwater metagenome</name>
    <dbReference type="NCBI Taxonomy" id="449393"/>
    <lineage>
        <taxon>unclassified sequences</taxon>
        <taxon>metagenomes</taxon>
        <taxon>ecological metagenomes</taxon>
    </lineage>
</organism>
<evidence type="ECO:0000259" key="1">
    <source>
        <dbReference type="Pfam" id="PF22722"/>
    </source>
</evidence>
<accession>A0A6J7SIB6</accession>
<reference evidence="2" key="1">
    <citation type="submission" date="2020-05" db="EMBL/GenBank/DDBJ databases">
        <authorList>
            <person name="Chiriac C."/>
            <person name="Salcher M."/>
            <person name="Ghai R."/>
            <person name="Kavagutti S V."/>
        </authorList>
    </citation>
    <scope>NUCLEOTIDE SEQUENCE</scope>
</reference>
<evidence type="ECO:0000313" key="2">
    <source>
        <dbReference type="EMBL" id="CAB5040803.1"/>
    </source>
</evidence>
<feature type="domain" description="NACHT-associated inactive Restriction Endonuclease 1 sensor" evidence="1">
    <location>
        <begin position="219"/>
        <end position="296"/>
    </location>
</feature>